<proteinExistence type="predicted"/>
<gene>
    <name evidence="2" type="ORF">B0T21DRAFT_347860</name>
</gene>
<dbReference type="Proteomes" id="UP001172159">
    <property type="component" value="Unassembled WGS sequence"/>
</dbReference>
<evidence type="ECO:0000313" key="2">
    <source>
        <dbReference type="EMBL" id="KAK0737494.1"/>
    </source>
</evidence>
<evidence type="ECO:0008006" key="4">
    <source>
        <dbReference type="Google" id="ProtNLM"/>
    </source>
</evidence>
<organism evidence="2 3">
    <name type="scientific">Apiosordaria backusii</name>
    <dbReference type="NCBI Taxonomy" id="314023"/>
    <lineage>
        <taxon>Eukaryota</taxon>
        <taxon>Fungi</taxon>
        <taxon>Dikarya</taxon>
        <taxon>Ascomycota</taxon>
        <taxon>Pezizomycotina</taxon>
        <taxon>Sordariomycetes</taxon>
        <taxon>Sordariomycetidae</taxon>
        <taxon>Sordariales</taxon>
        <taxon>Lasiosphaeriaceae</taxon>
        <taxon>Apiosordaria</taxon>
    </lineage>
</organism>
<feature type="region of interest" description="Disordered" evidence="1">
    <location>
        <begin position="113"/>
        <end position="194"/>
    </location>
</feature>
<name>A0AA40EDJ3_9PEZI</name>
<feature type="compositionally biased region" description="Polar residues" evidence="1">
    <location>
        <begin position="141"/>
        <end position="157"/>
    </location>
</feature>
<reference evidence="2" key="1">
    <citation type="submission" date="2023-06" db="EMBL/GenBank/DDBJ databases">
        <title>Genome-scale phylogeny and comparative genomics of the fungal order Sordariales.</title>
        <authorList>
            <consortium name="Lawrence Berkeley National Laboratory"/>
            <person name="Hensen N."/>
            <person name="Bonometti L."/>
            <person name="Westerberg I."/>
            <person name="Brannstrom I.O."/>
            <person name="Guillou S."/>
            <person name="Cros-Aarteil S."/>
            <person name="Calhoun S."/>
            <person name="Haridas S."/>
            <person name="Kuo A."/>
            <person name="Mondo S."/>
            <person name="Pangilinan J."/>
            <person name="Riley R."/>
            <person name="Labutti K."/>
            <person name="Andreopoulos B."/>
            <person name="Lipzen A."/>
            <person name="Chen C."/>
            <person name="Yanf M."/>
            <person name="Daum C."/>
            <person name="Ng V."/>
            <person name="Clum A."/>
            <person name="Steindorff A."/>
            <person name="Ohm R."/>
            <person name="Martin F."/>
            <person name="Silar P."/>
            <person name="Natvig D."/>
            <person name="Lalanne C."/>
            <person name="Gautier V."/>
            <person name="Ament-Velasquez S.L."/>
            <person name="Kruys A."/>
            <person name="Hutchinson M.I."/>
            <person name="Powell A.J."/>
            <person name="Barry K."/>
            <person name="Miller A.N."/>
            <person name="Grigoriev I.V."/>
            <person name="Debuchy R."/>
            <person name="Gladieux P."/>
            <person name="Thoren M.H."/>
            <person name="Johannesson H."/>
        </authorList>
    </citation>
    <scope>NUCLEOTIDE SEQUENCE</scope>
    <source>
        <strain evidence="2">CBS 540.89</strain>
    </source>
</reference>
<dbReference type="EMBL" id="JAUKTV010000005">
    <property type="protein sequence ID" value="KAK0737494.1"/>
    <property type="molecule type" value="Genomic_DNA"/>
</dbReference>
<keyword evidence="3" id="KW-1185">Reference proteome</keyword>
<evidence type="ECO:0000256" key="1">
    <source>
        <dbReference type="SAM" id="MobiDB-lite"/>
    </source>
</evidence>
<feature type="compositionally biased region" description="Basic residues" evidence="1">
    <location>
        <begin position="183"/>
        <end position="194"/>
    </location>
</feature>
<sequence length="299" mass="32443">MGPMSDTSHHWLYSQQLSDDVNTHSLDISATPGSFSGTLVGPMEQDVLAYGFSEPDLTSHPWAGFQEPYGLNSNISEAQPPGFTGPWQSPDVLTPYLCGPSTQISQEPIQLVSPASNNSEVSQHQAPTSKQPGQVLRWKPPSTSCSPASKISGTSRAPGQPSPEGATGLTAAEEQEQLEQARAHRRKIKSQSRLKTKRTWQNLVSESAALQDQNADLAAQFRTLGEQILGLRNQLLLHTHCDDGSIAEYLTQTADKIVATAEQQYQHSKSCQTCVVTNAPAEMTTGFVAYTNDAYEDET</sequence>
<feature type="compositionally biased region" description="Polar residues" evidence="1">
    <location>
        <begin position="113"/>
        <end position="132"/>
    </location>
</feature>
<dbReference type="AlphaFoldDB" id="A0AA40EDJ3"/>
<evidence type="ECO:0000313" key="3">
    <source>
        <dbReference type="Proteomes" id="UP001172159"/>
    </source>
</evidence>
<comment type="caution">
    <text evidence="2">The sequence shown here is derived from an EMBL/GenBank/DDBJ whole genome shotgun (WGS) entry which is preliminary data.</text>
</comment>
<protein>
    <recommendedName>
        <fullName evidence="4">BZIP domain-containing protein</fullName>
    </recommendedName>
</protein>
<accession>A0AA40EDJ3</accession>